<organism evidence="1 7">
    <name type="scientific">Phytophthora fragariae</name>
    <dbReference type="NCBI Taxonomy" id="53985"/>
    <lineage>
        <taxon>Eukaryota</taxon>
        <taxon>Sar</taxon>
        <taxon>Stramenopiles</taxon>
        <taxon>Oomycota</taxon>
        <taxon>Peronosporomycetes</taxon>
        <taxon>Peronosporales</taxon>
        <taxon>Peronosporaceae</taxon>
        <taxon>Phytophthora</taxon>
    </lineage>
</organism>
<dbReference type="EMBL" id="QXFZ01000292">
    <property type="protein sequence ID" value="KAE9122649.1"/>
    <property type="molecule type" value="Genomic_DNA"/>
</dbReference>
<name>A0A6A3FVR9_9STRA</name>
<dbReference type="Proteomes" id="UP000437068">
    <property type="component" value="Unassembled WGS sequence"/>
</dbReference>
<evidence type="ECO:0000313" key="7">
    <source>
        <dbReference type="Proteomes" id="UP000429523"/>
    </source>
</evidence>
<evidence type="ECO:0000313" key="12">
    <source>
        <dbReference type="Proteomes" id="UP000488956"/>
    </source>
</evidence>
<dbReference type="Proteomes" id="UP000476176">
    <property type="component" value="Unassembled WGS sequence"/>
</dbReference>
<proteinExistence type="predicted"/>
<evidence type="ECO:0000313" key="2">
    <source>
        <dbReference type="EMBL" id="KAE9122649.1"/>
    </source>
</evidence>
<dbReference type="EMBL" id="QXFY01000287">
    <property type="protein sequence ID" value="KAE9349175.1"/>
    <property type="molecule type" value="Genomic_DNA"/>
</dbReference>
<evidence type="ECO:0000313" key="5">
    <source>
        <dbReference type="EMBL" id="KAE9327362.1"/>
    </source>
</evidence>
<evidence type="ECO:0000313" key="10">
    <source>
        <dbReference type="Proteomes" id="UP000476176"/>
    </source>
</evidence>
<evidence type="ECO:0000313" key="8">
    <source>
        <dbReference type="Proteomes" id="UP000437068"/>
    </source>
</evidence>
<dbReference type="Proteomes" id="UP000486351">
    <property type="component" value="Unassembled WGS sequence"/>
</dbReference>
<dbReference type="EMBL" id="QXGC01000036">
    <property type="protein sequence ID" value="KAE9253531.1"/>
    <property type="molecule type" value="Genomic_DNA"/>
</dbReference>
<evidence type="ECO:0000313" key="1">
    <source>
        <dbReference type="EMBL" id="KAE8948516.1"/>
    </source>
</evidence>
<dbReference type="EMBL" id="QXGF01000047">
    <property type="protein sequence ID" value="KAE8948516.1"/>
    <property type="molecule type" value="Genomic_DNA"/>
</dbReference>
<gene>
    <name evidence="5" type="ORF">PF001_g1970</name>
    <name evidence="4" type="ORF">PF004_g1468</name>
    <name evidence="2" type="ORF">PF007_g7374</name>
    <name evidence="6" type="ORF">PF008_g7012</name>
    <name evidence="1" type="ORF">PF009_g1906</name>
    <name evidence="3" type="ORF">PF010_g4312</name>
</gene>
<dbReference type="Proteomes" id="UP000429523">
    <property type="component" value="Unassembled WGS sequence"/>
</dbReference>
<dbReference type="EMBL" id="QXGE01000052">
    <property type="protein sequence ID" value="KAE9327362.1"/>
    <property type="molecule type" value="Genomic_DNA"/>
</dbReference>
<comment type="caution">
    <text evidence="1">The sequence shown here is derived from an EMBL/GenBank/DDBJ whole genome shotgun (WGS) entry which is preliminary data.</text>
</comment>
<protein>
    <submittedName>
        <fullName evidence="1">Uncharacterized protein</fullName>
    </submittedName>
</protein>
<dbReference type="Proteomes" id="UP000488956">
    <property type="component" value="Unassembled WGS sequence"/>
</dbReference>
<reference evidence="7 8" key="1">
    <citation type="submission" date="2018-08" db="EMBL/GenBank/DDBJ databases">
        <title>Genomic investigation of the strawberry pathogen Phytophthora fragariae indicates pathogenicity is determined by transcriptional variation in three key races.</title>
        <authorList>
            <person name="Adams T.M."/>
            <person name="Armitage A.D."/>
            <person name="Sobczyk M.K."/>
            <person name="Bates H.J."/>
            <person name="Dunwell J.M."/>
            <person name="Nellist C.F."/>
            <person name="Harrison R.J."/>
        </authorList>
    </citation>
    <scope>NUCLEOTIDE SEQUENCE [LARGE SCALE GENOMIC DNA]</scope>
    <source>
        <strain evidence="5 8">A4</strain>
        <strain evidence="4 10">BC-23</strain>
        <strain evidence="2 9">NOV-71</strain>
        <strain evidence="6 11">NOV-77</strain>
        <strain evidence="1 7">NOV-9</strain>
        <strain evidence="3 12">ONT-3</strain>
    </source>
</reference>
<evidence type="ECO:0000313" key="11">
    <source>
        <dbReference type="Proteomes" id="UP000486351"/>
    </source>
</evidence>
<evidence type="ECO:0000313" key="4">
    <source>
        <dbReference type="EMBL" id="KAE9253531.1"/>
    </source>
</evidence>
<evidence type="ECO:0000313" key="6">
    <source>
        <dbReference type="EMBL" id="KAE9349175.1"/>
    </source>
</evidence>
<dbReference type="AlphaFoldDB" id="A0A6A3FVR9"/>
<accession>A0A6A3FVR9</accession>
<evidence type="ECO:0000313" key="9">
    <source>
        <dbReference type="Proteomes" id="UP000441208"/>
    </source>
</evidence>
<sequence>MASLHSPIPTASVCHRKGANIGVARAARHLVVQTAGAMLLDELAAAKFELLYSNDV</sequence>
<dbReference type="EMBL" id="QXFX01000149">
    <property type="protein sequence ID" value="KAE9128936.1"/>
    <property type="molecule type" value="Genomic_DNA"/>
</dbReference>
<evidence type="ECO:0000313" key="3">
    <source>
        <dbReference type="EMBL" id="KAE9128936.1"/>
    </source>
</evidence>
<dbReference type="Proteomes" id="UP000441208">
    <property type="component" value="Unassembled WGS sequence"/>
</dbReference>